<dbReference type="Gene3D" id="3.30.40.10">
    <property type="entry name" value="Zinc/RING finger domain, C3HC4 (zinc finger)"/>
    <property type="match status" value="1"/>
</dbReference>
<dbReference type="AlphaFoldDB" id="A0A8J6GCM3"/>
<accession>A0A8J6GCM3</accession>
<dbReference type="EMBL" id="JAATJU010023242">
    <property type="protein sequence ID" value="KAH0508370.1"/>
    <property type="molecule type" value="Genomic_DNA"/>
</dbReference>
<organism evidence="9 10">
    <name type="scientific">Microtus ochrogaster</name>
    <name type="common">Prairie vole</name>
    <dbReference type="NCBI Taxonomy" id="79684"/>
    <lineage>
        <taxon>Eukaryota</taxon>
        <taxon>Metazoa</taxon>
        <taxon>Chordata</taxon>
        <taxon>Craniata</taxon>
        <taxon>Vertebrata</taxon>
        <taxon>Euteleostomi</taxon>
        <taxon>Mammalia</taxon>
        <taxon>Eutheria</taxon>
        <taxon>Euarchontoglires</taxon>
        <taxon>Glires</taxon>
        <taxon>Rodentia</taxon>
        <taxon>Myomorpha</taxon>
        <taxon>Muroidea</taxon>
        <taxon>Cricetidae</taxon>
        <taxon>Arvicolinae</taxon>
        <taxon>Microtus</taxon>
    </lineage>
</organism>
<proteinExistence type="predicted"/>
<evidence type="ECO:0000256" key="2">
    <source>
        <dbReference type="ARBA" id="ARBA00022723"/>
    </source>
</evidence>
<dbReference type="PROSITE" id="PS50089">
    <property type="entry name" value="ZF_RING_2"/>
    <property type="match status" value="1"/>
</dbReference>
<dbReference type="PROSITE" id="PS00518">
    <property type="entry name" value="ZF_RING_1"/>
    <property type="match status" value="1"/>
</dbReference>
<name>A0A8J6GCM3_MICOH</name>
<keyword evidence="5" id="KW-0539">Nucleus</keyword>
<evidence type="ECO:0000256" key="1">
    <source>
        <dbReference type="ARBA" id="ARBA00004123"/>
    </source>
</evidence>
<dbReference type="InterPro" id="IPR001841">
    <property type="entry name" value="Znf_RING"/>
</dbReference>
<dbReference type="GO" id="GO:0008270">
    <property type="term" value="F:zinc ion binding"/>
    <property type="evidence" value="ECO:0007669"/>
    <property type="project" value="UniProtKB-KW"/>
</dbReference>
<dbReference type="InterPro" id="IPR051507">
    <property type="entry name" value="PcG_RING_finger"/>
</dbReference>
<evidence type="ECO:0000256" key="4">
    <source>
        <dbReference type="ARBA" id="ARBA00022833"/>
    </source>
</evidence>
<keyword evidence="3 6" id="KW-0863">Zinc-finger</keyword>
<dbReference type="Pfam" id="PF13923">
    <property type="entry name" value="zf-C3HC4_2"/>
    <property type="match status" value="1"/>
</dbReference>
<feature type="region of interest" description="Disordered" evidence="7">
    <location>
        <begin position="181"/>
        <end position="208"/>
    </location>
</feature>
<keyword evidence="2" id="KW-0479">Metal-binding</keyword>
<dbReference type="PANTHER" id="PTHR45893">
    <property type="entry name" value="POLYCOMB GROUP RING FINGER PROTEIN"/>
    <property type="match status" value="1"/>
</dbReference>
<evidence type="ECO:0000313" key="9">
    <source>
        <dbReference type="EMBL" id="KAH0508370.1"/>
    </source>
</evidence>
<evidence type="ECO:0000256" key="5">
    <source>
        <dbReference type="ARBA" id="ARBA00023242"/>
    </source>
</evidence>
<comment type="caution">
    <text evidence="9">The sequence shown here is derived from an EMBL/GenBank/DDBJ whole genome shotgun (WGS) entry which is preliminary data.</text>
</comment>
<dbReference type="GO" id="GO:0031519">
    <property type="term" value="C:PcG protein complex"/>
    <property type="evidence" value="ECO:0007669"/>
    <property type="project" value="UniProtKB-ARBA"/>
</dbReference>
<dbReference type="Proteomes" id="UP000710432">
    <property type="component" value="Unassembled WGS sequence"/>
</dbReference>
<protein>
    <submittedName>
        <fullName evidence="9">Polycomb group RING finger protein 6</fullName>
    </submittedName>
</protein>
<dbReference type="InterPro" id="IPR013083">
    <property type="entry name" value="Znf_RING/FYVE/PHD"/>
</dbReference>
<feature type="compositionally biased region" description="Polar residues" evidence="7">
    <location>
        <begin position="53"/>
        <end position="72"/>
    </location>
</feature>
<evidence type="ECO:0000313" key="10">
    <source>
        <dbReference type="Proteomes" id="UP000710432"/>
    </source>
</evidence>
<dbReference type="InterPro" id="IPR017907">
    <property type="entry name" value="Znf_RING_CS"/>
</dbReference>
<comment type="subcellular location">
    <subcellularLocation>
        <location evidence="1">Nucleus</location>
    </subcellularLocation>
</comment>
<dbReference type="SMART" id="SM00184">
    <property type="entry name" value="RING"/>
    <property type="match status" value="1"/>
</dbReference>
<evidence type="ECO:0000256" key="6">
    <source>
        <dbReference type="PROSITE-ProRule" id="PRU00175"/>
    </source>
</evidence>
<dbReference type="FunFam" id="3.30.40.10:FF:000033">
    <property type="entry name" value="Polycomb group RING finger protein 3"/>
    <property type="match status" value="1"/>
</dbReference>
<feature type="region of interest" description="Disordered" evidence="7">
    <location>
        <begin position="1"/>
        <end position="87"/>
    </location>
</feature>
<gene>
    <name evidence="9" type="ORF">LTLLF_165890</name>
</gene>
<evidence type="ECO:0000256" key="3">
    <source>
        <dbReference type="ARBA" id="ARBA00022771"/>
    </source>
</evidence>
<evidence type="ECO:0000256" key="7">
    <source>
        <dbReference type="SAM" id="MobiDB-lite"/>
    </source>
</evidence>
<keyword evidence="4" id="KW-0862">Zinc</keyword>
<sequence length="208" mass="22358">MPLPSLSPAGPANESSPEVQEDSLAAAKTEGALWSASQGLPSASIMAPPAGTEGQSTSGDVESQECLESQSPKGAEKSEVESDQEENLVPLSQLTPYISCYICKGYLIDAATITECLHSFCKSCIIKHFEHNNRCPKCNTVVHEAKPQNSLRLDPQLQNIVYKLVAGLEEKEKKQRREFYKGNCPGTPKPAAVLQPGPSSEGSTKKVE</sequence>
<reference evidence="9" key="1">
    <citation type="submission" date="2020-03" db="EMBL/GenBank/DDBJ databases">
        <title>Studies in the Genomics of Life Span.</title>
        <authorList>
            <person name="Glass D."/>
        </authorList>
    </citation>
    <scope>NUCLEOTIDE SEQUENCE</scope>
    <source>
        <strain evidence="9">LTLLF</strain>
        <tissue evidence="9">Muscle</tissue>
    </source>
</reference>
<feature type="domain" description="RING-type" evidence="8">
    <location>
        <begin position="100"/>
        <end position="139"/>
    </location>
</feature>
<evidence type="ECO:0000259" key="8">
    <source>
        <dbReference type="PROSITE" id="PS50089"/>
    </source>
</evidence>
<dbReference type="SUPFAM" id="SSF57850">
    <property type="entry name" value="RING/U-box"/>
    <property type="match status" value="1"/>
</dbReference>